<comment type="caution">
    <text evidence="4">The sequence shown here is derived from an EMBL/GenBank/DDBJ whole genome shotgun (WGS) entry which is preliminary data.</text>
</comment>
<dbReference type="Pfam" id="PF00583">
    <property type="entry name" value="Acetyltransf_1"/>
    <property type="match status" value="1"/>
</dbReference>
<proteinExistence type="predicted"/>
<dbReference type="SUPFAM" id="SSF55729">
    <property type="entry name" value="Acyl-CoA N-acyltransferases (Nat)"/>
    <property type="match status" value="1"/>
</dbReference>
<evidence type="ECO:0000313" key="5">
    <source>
        <dbReference type="Proteomes" id="UP000275225"/>
    </source>
</evidence>
<sequence length="180" mass="19697">MARATTPATRRDGSRVTIRPMEASDWPAVETIYAEGIASGNATFESAPPSWERFDASRIAAGRLVAELDDTVVGWVAASLVSPREVYRGVVEHSIYVAGETQGHGVGRALLDAFIEATEAAGIWTIQSVIFPENTASWHLHERAGFRVVGTRERIAQMTYGSRAGQWRDTVLIERRSSLP</sequence>
<evidence type="ECO:0000256" key="1">
    <source>
        <dbReference type="ARBA" id="ARBA00022679"/>
    </source>
</evidence>
<dbReference type="RefSeq" id="WP_124237784.1">
    <property type="nucleotide sequence ID" value="NZ_JBHUFI010000018.1"/>
</dbReference>
<dbReference type="InterPro" id="IPR000182">
    <property type="entry name" value="GNAT_dom"/>
</dbReference>
<protein>
    <submittedName>
        <fullName evidence="4">N-acetyltransferase family protein</fullName>
    </submittedName>
</protein>
<keyword evidence="1 4" id="KW-0808">Transferase</keyword>
<accession>A0A3N6W3Y6</accession>
<dbReference type="OrthoDB" id="3173333at2"/>
<dbReference type="GO" id="GO:0016747">
    <property type="term" value="F:acyltransferase activity, transferring groups other than amino-acyl groups"/>
    <property type="evidence" value="ECO:0007669"/>
    <property type="project" value="InterPro"/>
</dbReference>
<dbReference type="PANTHER" id="PTHR43072:SF23">
    <property type="entry name" value="UPF0039 PROTEIN C11D3.02C"/>
    <property type="match status" value="1"/>
</dbReference>
<evidence type="ECO:0000313" key="4">
    <source>
        <dbReference type="EMBL" id="RQN02239.1"/>
    </source>
</evidence>
<dbReference type="PROSITE" id="PS51186">
    <property type="entry name" value="GNAT"/>
    <property type="match status" value="1"/>
</dbReference>
<evidence type="ECO:0000256" key="2">
    <source>
        <dbReference type="ARBA" id="ARBA00023315"/>
    </source>
</evidence>
<evidence type="ECO:0000259" key="3">
    <source>
        <dbReference type="PROSITE" id="PS51186"/>
    </source>
</evidence>
<organism evidence="4 5">
    <name type="scientific">Aeromicrobium camelliae</name>
    <dbReference type="NCBI Taxonomy" id="1538144"/>
    <lineage>
        <taxon>Bacteria</taxon>
        <taxon>Bacillati</taxon>
        <taxon>Actinomycetota</taxon>
        <taxon>Actinomycetes</taxon>
        <taxon>Propionibacteriales</taxon>
        <taxon>Nocardioidaceae</taxon>
        <taxon>Aeromicrobium</taxon>
    </lineage>
</organism>
<name>A0A3N6W3Y6_9ACTN</name>
<keyword evidence="5" id="KW-1185">Reference proteome</keyword>
<reference evidence="4 5" key="1">
    <citation type="submission" date="2018-11" db="EMBL/GenBank/DDBJ databases">
        <authorList>
            <person name="Li F."/>
        </authorList>
    </citation>
    <scope>NUCLEOTIDE SEQUENCE [LARGE SCALE GENOMIC DNA]</scope>
    <source>
        <strain evidence="4 5">YS17T</strain>
    </source>
</reference>
<dbReference type="PANTHER" id="PTHR43072">
    <property type="entry name" value="N-ACETYLTRANSFERASE"/>
    <property type="match status" value="1"/>
</dbReference>
<keyword evidence="2" id="KW-0012">Acyltransferase</keyword>
<dbReference type="CDD" id="cd04301">
    <property type="entry name" value="NAT_SF"/>
    <property type="match status" value="1"/>
</dbReference>
<feature type="domain" description="N-acetyltransferase" evidence="3">
    <location>
        <begin position="16"/>
        <end position="169"/>
    </location>
</feature>
<dbReference type="InterPro" id="IPR016181">
    <property type="entry name" value="Acyl_CoA_acyltransferase"/>
</dbReference>
<dbReference type="Gene3D" id="3.40.630.30">
    <property type="match status" value="1"/>
</dbReference>
<dbReference type="AlphaFoldDB" id="A0A3N6W3Y6"/>
<gene>
    <name evidence="4" type="ORF">EHW97_13955</name>
</gene>
<dbReference type="EMBL" id="RQJX01000023">
    <property type="protein sequence ID" value="RQN02239.1"/>
    <property type="molecule type" value="Genomic_DNA"/>
</dbReference>
<dbReference type="Proteomes" id="UP000275225">
    <property type="component" value="Unassembled WGS sequence"/>
</dbReference>